<keyword evidence="13" id="KW-1185">Reference proteome</keyword>
<feature type="region of interest" description="Disordered" evidence="9">
    <location>
        <begin position="74"/>
        <end position="117"/>
    </location>
</feature>
<dbReference type="PRINTS" id="PR00722">
    <property type="entry name" value="CHYMOTRYPSIN"/>
</dbReference>
<evidence type="ECO:0000256" key="3">
    <source>
        <dbReference type="ARBA" id="ARBA00022670"/>
    </source>
</evidence>
<dbReference type="InterPro" id="IPR001314">
    <property type="entry name" value="Peptidase_S1A"/>
</dbReference>
<evidence type="ECO:0000256" key="8">
    <source>
        <dbReference type="RuleBase" id="RU363034"/>
    </source>
</evidence>
<feature type="compositionally biased region" description="Pro residues" evidence="9">
    <location>
        <begin position="79"/>
        <end position="100"/>
    </location>
</feature>
<reference evidence="12" key="1">
    <citation type="journal article" date="2021" name="Mol. Ecol. Resour.">
        <title>Phylogenomic analyses of the genus Drosophila reveals genomic signals of climate adaptation.</title>
        <authorList>
            <person name="Li F."/>
            <person name="Rane R.V."/>
            <person name="Luria V."/>
            <person name="Xiong Z."/>
            <person name="Chen J."/>
            <person name="Li Z."/>
            <person name="Catullo R.A."/>
            <person name="Griffin P.C."/>
            <person name="Schiffer M."/>
            <person name="Pearce S."/>
            <person name="Lee S.F."/>
            <person name="McElroy K."/>
            <person name="Stocker A."/>
            <person name="Shirriffs J."/>
            <person name="Cockerell F."/>
            <person name="Coppin C."/>
            <person name="Sgro C.M."/>
            <person name="Karger A."/>
            <person name="Cain J.W."/>
            <person name="Weber J.A."/>
            <person name="Santpere G."/>
            <person name="Kirschner M.W."/>
            <person name="Hoffmann A.A."/>
            <person name="Oakeshott J.G."/>
            <person name="Zhang G."/>
        </authorList>
    </citation>
    <scope>NUCLEOTIDE SEQUENCE</scope>
    <source>
        <strain evidence="12">BGI-SZ-2011g</strain>
    </source>
</reference>
<dbReference type="PROSITE" id="PS00135">
    <property type="entry name" value="TRYPSIN_SER"/>
    <property type="match status" value="1"/>
</dbReference>
<dbReference type="SMART" id="SM00020">
    <property type="entry name" value="Tryp_SPc"/>
    <property type="match status" value="1"/>
</dbReference>
<dbReference type="InterPro" id="IPR001254">
    <property type="entry name" value="Trypsin_dom"/>
</dbReference>
<evidence type="ECO:0000256" key="2">
    <source>
        <dbReference type="ARBA" id="ARBA00022525"/>
    </source>
</evidence>
<feature type="non-terminal residue" evidence="12">
    <location>
        <position position="392"/>
    </location>
</feature>
<gene>
    <name evidence="12" type="ORF">KR093_001251</name>
</gene>
<evidence type="ECO:0000313" key="12">
    <source>
        <dbReference type="EMBL" id="KAH8358610.1"/>
    </source>
</evidence>
<feature type="region of interest" description="Disordered" evidence="9">
    <location>
        <begin position="22"/>
        <end position="59"/>
    </location>
</feature>
<keyword evidence="7" id="KW-1015">Disulfide bond</keyword>
<dbReference type="PANTHER" id="PTHR24260:SF135">
    <property type="entry name" value="CLIP DOMAIN-CONTAINING SERINE PROTEASE-RELATED"/>
    <property type="match status" value="1"/>
</dbReference>
<dbReference type="GO" id="GO:0004252">
    <property type="term" value="F:serine-type endopeptidase activity"/>
    <property type="evidence" value="ECO:0007669"/>
    <property type="project" value="InterPro"/>
</dbReference>
<evidence type="ECO:0000259" key="11">
    <source>
        <dbReference type="PROSITE" id="PS50240"/>
    </source>
</evidence>
<feature type="non-terminal residue" evidence="12">
    <location>
        <position position="1"/>
    </location>
</feature>
<keyword evidence="4 8" id="KW-0378">Hydrolase</keyword>
<dbReference type="FunFam" id="2.40.10.10:FF:000047">
    <property type="entry name" value="Trypsin eta"/>
    <property type="match status" value="1"/>
</dbReference>
<dbReference type="EMBL" id="JAJJHW010003409">
    <property type="protein sequence ID" value="KAH8358610.1"/>
    <property type="molecule type" value="Genomic_DNA"/>
</dbReference>
<dbReference type="InterPro" id="IPR043504">
    <property type="entry name" value="Peptidase_S1_PA_chymotrypsin"/>
</dbReference>
<evidence type="ECO:0000256" key="5">
    <source>
        <dbReference type="ARBA" id="ARBA00022825"/>
    </source>
</evidence>
<name>A0AAD4JTG8_9MUSC</name>
<comment type="subcellular location">
    <subcellularLocation>
        <location evidence="1">Secreted</location>
    </subcellularLocation>
</comment>
<evidence type="ECO:0000256" key="7">
    <source>
        <dbReference type="ARBA" id="ARBA00023157"/>
    </source>
</evidence>
<evidence type="ECO:0000256" key="6">
    <source>
        <dbReference type="ARBA" id="ARBA00023145"/>
    </source>
</evidence>
<dbReference type="CDD" id="cd00190">
    <property type="entry name" value="Tryp_SPc"/>
    <property type="match status" value="1"/>
</dbReference>
<dbReference type="InterPro" id="IPR051333">
    <property type="entry name" value="CLIP_Serine_Protease"/>
</dbReference>
<evidence type="ECO:0000313" key="13">
    <source>
        <dbReference type="Proteomes" id="UP001200034"/>
    </source>
</evidence>
<dbReference type="GO" id="GO:0005576">
    <property type="term" value="C:extracellular region"/>
    <property type="evidence" value="ECO:0007669"/>
    <property type="project" value="UniProtKB-SubCell"/>
</dbReference>
<dbReference type="Proteomes" id="UP001200034">
    <property type="component" value="Unassembled WGS sequence"/>
</dbReference>
<accession>A0AAD4JTG8</accession>
<dbReference type="InterPro" id="IPR033116">
    <property type="entry name" value="TRYPSIN_SER"/>
</dbReference>
<dbReference type="PROSITE" id="PS50240">
    <property type="entry name" value="TRYPSIN_DOM"/>
    <property type="match status" value="1"/>
</dbReference>
<keyword evidence="5 8" id="KW-0720">Serine protease</keyword>
<dbReference type="PANTHER" id="PTHR24260">
    <property type="match status" value="1"/>
</dbReference>
<keyword evidence="6" id="KW-0865">Zymogen</keyword>
<comment type="caution">
    <text evidence="12">The sequence shown here is derived from an EMBL/GenBank/DDBJ whole genome shotgun (WGS) entry which is preliminary data.</text>
</comment>
<feature type="signal peptide" evidence="10">
    <location>
        <begin position="1"/>
        <end position="21"/>
    </location>
</feature>
<proteinExistence type="predicted"/>
<dbReference type="InterPro" id="IPR018114">
    <property type="entry name" value="TRYPSIN_HIS"/>
</dbReference>
<protein>
    <recommendedName>
        <fullName evidence="11">Peptidase S1 domain-containing protein</fullName>
    </recommendedName>
</protein>
<feature type="domain" description="Peptidase S1" evidence="11">
    <location>
        <begin position="144"/>
        <end position="391"/>
    </location>
</feature>
<dbReference type="Pfam" id="PF00089">
    <property type="entry name" value="Trypsin"/>
    <property type="match status" value="1"/>
</dbReference>
<evidence type="ECO:0000256" key="9">
    <source>
        <dbReference type="SAM" id="MobiDB-lite"/>
    </source>
</evidence>
<dbReference type="GO" id="GO:0016485">
    <property type="term" value="P:protein processing"/>
    <property type="evidence" value="ECO:0007669"/>
    <property type="project" value="UniProtKB-ARBA"/>
</dbReference>
<sequence>KMRYIFLLLLSLGFCCCLAQAQRPRRPRPPPPPDDDAILFPREQDIVFPDSKQSDEQSSENIIYKIQDFLYDNMGNLPKPRPPPPMGPHKPGQPFPPPPNSRRHKKRKNRPRDRRRLCERKYSEYIERIFPNDTAIAEDANDEDFDGRILARPGEYPHMAALGFQQNSEKIQYKCGGSLISENFVLSAAHCSDLDGLAPRWVRIGGLNLLIDEVTGTSQIIGIETITNFPNYRDTSYYNDISLLKLERKVKLTEFVRPIRLWVTEEIPTSIAFAMGYGSTSLSKAMTNRLTHLNVTIVPNDECNRDLPAFEETPNGIIESQICAQDFILSRDTCRGDSGGPLQLNLPGRRRRHIHYHLIGITSYGVFCRSSFPSVYTRVFTYLDWIEQMAWG</sequence>
<evidence type="ECO:0000256" key="4">
    <source>
        <dbReference type="ARBA" id="ARBA00022801"/>
    </source>
</evidence>
<dbReference type="InterPro" id="IPR009003">
    <property type="entry name" value="Peptidase_S1_PA"/>
</dbReference>
<dbReference type="AlphaFoldDB" id="A0AAD4JTG8"/>
<keyword evidence="2" id="KW-0964">Secreted</keyword>
<feature type="chain" id="PRO_5042017340" description="Peptidase S1 domain-containing protein" evidence="10">
    <location>
        <begin position="22"/>
        <end position="392"/>
    </location>
</feature>
<evidence type="ECO:0000256" key="10">
    <source>
        <dbReference type="SAM" id="SignalP"/>
    </source>
</evidence>
<dbReference type="Gene3D" id="2.40.10.10">
    <property type="entry name" value="Trypsin-like serine proteases"/>
    <property type="match status" value="1"/>
</dbReference>
<organism evidence="12 13">
    <name type="scientific">Drosophila rubida</name>
    <dbReference type="NCBI Taxonomy" id="30044"/>
    <lineage>
        <taxon>Eukaryota</taxon>
        <taxon>Metazoa</taxon>
        <taxon>Ecdysozoa</taxon>
        <taxon>Arthropoda</taxon>
        <taxon>Hexapoda</taxon>
        <taxon>Insecta</taxon>
        <taxon>Pterygota</taxon>
        <taxon>Neoptera</taxon>
        <taxon>Endopterygota</taxon>
        <taxon>Diptera</taxon>
        <taxon>Brachycera</taxon>
        <taxon>Muscomorpha</taxon>
        <taxon>Ephydroidea</taxon>
        <taxon>Drosophilidae</taxon>
        <taxon>Drosophila</taxon>
    </lineage>
</organism>
<dbReference type="PROSITE" id="PS00134">
    <property type="entry name" value="TRYPSIN_HIS"/>
    <property type="match status" value="1"/>
</dbReference>
<keyword evidence="3 8" id="KW-0645">Protease</keyword>
<keyword evidence="10" id="KW-0732">Signal</keyword>
<evidence type="ECO:0000256" key="1">
    <source>
        <dbReference type="ARBA" id="ARBA00004613"/>
    </source>
</evidence>
<dbReference type="SUPFAM" id="SSF50494">
    <property type="entry name" value="Trypsin-like serine proteases"/>
    <property type="match status" value="1"/>
</dbReference>
<feature type="compositionally biased region" description="Basic residues" evidence="9">
    <location>
        <begin position="101"/>
        <end position="117"/>
    </location>
</feature>